<keyword evidence="2" id="KW-1185">Reference proteome</keyword>
<gene>
    <name evidence="1" type="ORF">FHS82_004220</name>
</gene>
<reference evidence="1 2" key="1">
    <citation type="submission" date="2020-03" db="EMBL/GenBank/DDBJ databases">
        <title>Genomic Encyclopedia of Type Strains, Phase IV (KMG-IV): sequencing the most valuable type-strain genomes for metagenomic binning, comparative biology and taxonomic classification.</title>
        <authorList>
            <person name="Goeker M."/>
        </authorList>
    </citation>
    <scope>NUCLEOTIDE SEQUENCE [LARGE SCALE GENOMIC DNA]</scope>
    <source>
        <strain evidence="1 2">DSM 103870</strain>
    </source>
</reference>
<accession>A0ABX0V5Z0</accession>
<name>A0ABX0V5Z0_9HYPH</name>
<sequence>MFLVEVSIVGALNLAVALGRDDNFCPAVGYLVCKMIGVVAFVRNGGISVDAIDQIVGEGDVIALAGRSNQTDRQAKDLGSSLDFCAQASARPTQALGIRPPLSLRAPAAY</sequence>
<proteinExistence type="predicted"/>
<dbReference type="EMBL" id="JAASQI010000028">
    <property type="protein sequence ID" value="NIJ60342.1"/>
    <property type="molecule type" value="Genomic_DNA"/>
</dbReference>
<organism evidence="1 2">
    <name type="scientific">Pseudochelatococcus lubricantis</name>
    <dbReference type="NCBI Taxonomy" id="1538102"/>
    <lineage>
        <taxon>Bacteria</taxon>
        <taxon>Pseudomonadati</taxon>
        <taxon>Pseudomonadota</taxon>
        <taxon>Alphaproteobacteria</taxon>
        <taxon>Hyphomicrobiales</taxon>
        <taxon>Chelatococcaceae</taxon>
        <taxon>Pseudochelatococcus</taxon>
    </lineage>
</organism>
<dbReference type="Proteomes" id="UP001429580">
    <property type="component" value="Unassembled WGS sequence"/>
</dbReference>
<comment type="caution">
    <text evidence="1">The sequence shown here is derived from an EMBL/GenBank/DDBJ whole genome shotgun (WGS) entry which is preliminary data.</text>
</comment>
<evidence type="ECO:0000313" key="2">
    <source>
        <dbReference type="Proteomes" id="UP001429580"/>
    </source>
</evidence>
<protein>
    <submittedName>
        <fullName evidence="1">Uncharacterized protein</fullName>
    </submittedName>
</protein>
<evidence type="ECO:0000313" key="1">
    <source>
        <dbReference type="EMBL" id="NIJ60342.1"/>
    </source>
</evidence>